<reference evidence="6 7" key="1">
    <citation type="journal article" date="2019" name="Nat. Microbiol.">
        <title>Mediterranean grassland soil C-N compound turnover is dependent on rainfall and depth, and is mediated by genomically divergent microorganisms.</title>
        <authorList>
            <person name="Diamond S."/>
            <person name="Andeer P.F."/>
            <person name="Li Z."/>
            <person name="Crits-Christoph A."/>
            <person name="Burstein D."/>
            <person name="Anantharaman K."/>
            <person name="Lane K.R."/>
            <person name="Thomas B.C."/>
            <person name="Pan C."/>
            <person name="Northen T.R."/>
            <person name="Banfield J.F."/>
        </authorList>
    </citation>
    <scope>NUCLEOTIDE SEQUENCE [LARGE SCALE GENOMIC DNA]</scope>
    <source>
        <strain evidence="6">WS_7</strain>
    </source>
</reference>
<name>A0A538TCZ9_UNCEI</name>
<dbReference type="AlphaFoldDB" id="A0A538TCZ9"/>
<dbReference type="InterPro" id="IPR034746">
    <property type="entry name" value="POTRA"/>
</dbReference>
<proteinExistence type="predicted"/>
<evidence type="ECO:0000313" key="7">
    <source>
        <dbReference type="Proteomes" id="UP000317366"/>
    </source>
</evidence>
<evidence type="ECO:0000259" key="5">
    <source>
        <dbReference type="PROSITE" id="PS51779"/>
    </source>
</evidence>
<dbReference type="Proteomes" id="UP000317366">
    <property type="component" value="Unassembled WGS sequence"/>
</dbReference>
<dbReference type="Gene3D" id="2.40.160.50">
    <property type="entry name" value="membrane protein fhac: a member of the omp85/tpsb transporter family"/>
    <property type="match status" value="1"/>
</dbReference>
<keyword evidence="3" id="KW-0812">Transmembrane</keyword>
<dbReference type="Pfam" id="PF01103">
    <property type="entry name" value="Omp85"/>
    <property type="match status" value="1"/>
</dbReference>
<evidence type="ECO:0000256" key="1">
    <source>
        <dbReference type="ARBA" id="ARBA00004370"/>
    </source>
</evidence>
<dbReference type="EMBL" id="VBOX01000100">
    <property type="protein sequence ID" value="TMQ61519.1"/>
    <property type="molecule type" value="Genomic_DNA"/>
</dbReference>
<evidence type="ECO:0000256" key="3">
    <source>
        <dbReference type="ARBA" id="ARBA00022692"/>
    </source>
</evidence>
<keyword evidence="4" id="KW-0472">Membrane</keyword>
<dbReference type="InterPro" id="IPR000184">
    <property type="entry name" value="Bac_surfAg_D15"/>
</dbReference>
<sequence length="674" mass="74730">MTRRDTPMRGAVYARVLLAVLLLACPFAGKPSSAQKISEFETPRQVRRVEIHGNEAFSDRKLRGFLRTRGSSWFKPWRHPPYRSDFVRFDRVTLQSYYRRHGFLAARVDSAPAIPVPGTSARVDVHFFLTEGSLTRLAGVRLEGTTPLSEAEVQRVLKLEPSDPLDITMIEADRQAIEDHYADLGYAAVQVRDSLEVDSVRALVVYRIVPGPIVRMGQVGVEGIKDTRRRVVTRELTVHPGDILSRKKLAESQQRIYDTGLYGDVIFERGDIDSTTHLADLHLTVRERKMAWVDVGLGYGTLDQLRLTSEWGHRNMGHEGIRFVASGRLGFGVTTPDSAQPKTRLGNRRADAAISQPWIFGTRTQATVGGYAEQIVQTQTGDRALLLFPLRAYGASLALRRDLWRWTRGTLAFEHRHVISDSTSLKPAPGEEEKSYSTRRVGLSIERDTRINPFDPKAGSDLIGNTVIAGGVLKGSARFTKLSGAATTYIPVPRRITLALRLQAGYIRPFGERAVPAGDTLSEIERNIPVDDRFVTGGASSVRGYFESEIGFRILSVDSAGVVKGEIRGGELLLLGSVEARFPLFWVLGGAAFMDAGNVWERPRDVSLKRVFTVTGGGVGYSDMRYSVGAGIRIATPVGPVRFDYGWKLKRARSDERDLSSSRGTFHFSLGQAF</sequence>
<comment type="subcellular location">
    <subcellularLocation>
        <location evidence="1">Membrane</location>
    </subcellularLocation>
</comment>
<feature type="domain" description="POTRA" evidence="5">
    <location>
        <begin position="214"/>
        <end position="288"/>
    </location>
</feature>
<accession>A0A538TCZ9</accession>
<evidence type="ECO:0000256" key="2">
    <source>
        <dbReference type="ARBA" id="ARBA00022452"/>
    </source>
</evidence>
<dbReference type="Gene3D" id="3.10.20.310">
    <property type="entry name" value="membrane protein fhac"/>
    <property type="match status" value="3"/>
</dbReference>
<evidence type="ECO:0000256" key="4">
    <source>
        <dbReference type="ARBA" id="ARBA00023136"/>
    </source>
</evidence>
<dbReference type="PROSITE" id="PS51779">
    <property type="entry name" value="POTRA"/>
    <property type="match status" value="2"/>
</dbReference>
<dbReference type="PANTHER" id="PTHR12815:SF18">
    <property type="entry name" value="SORTING AND ASSEMBLY MACHINERY COMPONENT 50 HOMOLOG"/>
    <property type="match status" value="1"/>
</dbReference>
<dbReference type="InterPro" id="IPR039910">
    <property type="entry name" value="D15-like"/>
</dbReference>
<organism evidence="6 7">
    <name type="scientific">Eiseniibacteriota bacterium</name>
    <dbReference type="NCBI Taxonomy" id="2212470"/>
    <lineage>
        <taxon>Bacteria</taxon>
        <taxon>Candidatus Eiseniibacteriota</taxon>
    </lineage>
</organism>
<dbReference type="InterPro" id="IPR010827">
    <property type="entry name" value="BamA/TamA_POTRA"/>
</dbReference>
<comment type="caution">
    <text evidence="6">The sequence shown here is derived from an EMBL/GenBank/DDBJ whole genome shotgun (WGS) entry which is preliminary data.</text>
</comment>
<gene>
    <name evidence="6" type="ORF">E6K77_10145</name>
</gene>
<feature type="domain" description="POTRA" evidence="5">
    <location>
        <begin position="135"/>
        <end position="211"/>
    </location>
</feature>
<keyword evidence="2" id="KW-1134">Transmembrane beta strand</keyword>
<dbReference type="GO" id="GO:0019867">
    <property type="term" value="C:outer membrane"/>
    <property type="evidence" value="ECO:0007669"/>
    <property type="project" value="InterPro"/>
</dbReference>
<protein>
    <recommendedName>
        <fullName evidence="5">POTRA domain-containing protein</fullName>
    </recommendedName>
</protein>
<dbReference type="PANTHER" id="PTHR12815">
    <property type="entry name" value="SORTING AND ASSEMBLY MACHINERY SAMM50 PROTEIN FAMILY MEMBER"/>
    <property type="match status" value="1"/>
</dbReference>
<dbReference type="Pfam" id="PF07244">
    <property type="entry name" value="POTRA"/>
    <property type="match status" value="3"/>
</dbReference>
<evidence type="ECO:0000313" key="6">
    <source>
        <dbReference type="EMBL" id="TMQ61519.1"/>
    </source>
</evidence>